<dbReference type="InterPro" id="IPR036182">
    <property type="entry name" value="PCuAC_sf"/>
</dbReference>
<dbReference type="Pfam" id="PF04314">
    <property type="entry name" value="PCuAC"/>
    <property type="match status" value="1"/>
</dbReference>
<evidence type="ECO:0000313" key="2">
    <source>
        <dbReference type="EMBL" id="ETX30409.1"/>
    </source>
</evidence>
<feature type="chain" id="PRO_5004980372" description="Copper(I)-binding protein" evidence="1">
    <location>
        <begin position="20"/>
        <end position="155"/>
    </location>
</feature>
<dbReference type="eggNOG" id="COG2847">
    <property type="taxonomic scope" value="Bacteria"/>
</dbReference>
<reference evidence="2 3" key="1">
    <citation type="submission" date="2014-01" db="EMBL/GenBank/DDBJ databases">
        <title>Roseivivax isoporae LMG 25204 Genome Sequencing.</title>
        <authorList>
            <person name="Lai Q."/>
            <person name="Li G."/>
            <person name="Shao Z."/>
        </authorList>
    </citation>
    <scope>NUCLEOTIDE SEQUENCE [LARGE SCALE GENOMIC DNA]</scope>
    <source>
        <strain evidence="2 3">LMG 25204</strain>
    </source>
</reference>
<organism evidence="2 3">
    <name type="scientific">Roseivivax isoporae LMG 25204</name>
    <dbReference type="NCBI Taxonomy" id="1449351"/>
    <lineage>
        <taxon>Bacteria</taxon>
        <taxon>Pseudomonadati</taxon>
        <taxon>Pseudomonadota</taxon>
        <taxon>Alphaproteobacteria</taxon>
        <taxon>Rhodobacterales</taxon>
        <taxon>Roseobacteraceae</taxon>
        <taxon>Roseivivax</taxon>
    </lineage>
</organism>
<dbReference type="EMBL" id="JAME01000003">
    <property type="protein sequence ID" value="ETX30409.1"/>
    <property type="molecule type" value="Genomic_DNA"/>
</dbReference>
<dbReference type="Proteomes" id="UP000023430">
    <property type="component" value="Unassembled WGS sequence"/>
</dbReference>
<gene>
    <name evidence="2" type="ORF">RISW2_12120</name>
</gene>
<evidence type="ECO:0000256" key="1">
    <source>
        <dbReference type="SAM" id="SignalP"/>
    </source>
</evidence>
<accession>X7FEF7</accession>
<evidence type="ECO:0000313" key="3">
    <source>
        <dbReference type="Proteomes" id="UP000023430"/>
    </source>
</evidence>
<dbReference type="PANTHER" id="PTHR36302">
    <property type="entry name" value="BLR7088 PROTEIN"/>
    <property type="match status" value="1"/>
</dbReference>
<feature type="signal peptide" evidence="1">
    <location>
        <begin position="1"/>
        <end position="19"/>
    </location>
</feature>
<proteinExistence type="predicted"/>
<dbReference type="PANTHER" id="PTHR36302:SF1">
    <property type="entry name" value="COPPER CHAPERONE PCU(A)C"/>
    <property type="match status" value="1"/>
</dbReference>
<dbReference type="RefSeq" id="WP_043766030.1">
    <property type="nucleotide sequence ID" value="NZ_JAME01000003.1"/>
</dbReference>
<name>X7FEF7_9RHOB</name>
<dbReference type="Gene3D" id="2.60.40.1890">
    <property type="entry name" value="PCu(A)C copper chaperone"/>
    <property type="match status" value="1"/>
</dbReference>
<dbReference type="AlphaFoldDB" id="X7FEF7"/>
<evidence type="ECO:0008006" key="4">
    <source>
        <dbReference type="Google" id="ProtNLM"/>
    </source>
</evidence>
<keyword evidence="3" id="KW-1185">Reference proteome</keyword>
<dbReference type="InterPro" id="IPR007410">
    <property type="entry name" value="LpqE-like"/>
</dbReference>
<dbReference type="OrthoDB" id="9796962at2"/>
<comment type="caution">
    <text evidence="2">The sequence shown here is derived from an EMBL/GenBank/DDBJ whole genome shotgun (WGS) entry which is preliminary data.</text>
</comment>
<dbReference type="STRING" id="1449351.RISW2_12120"/>
<sequence length="155" mass="16170">MKTLLAAALACALPFAAPAHEYRAGAIEIGHPYAIETPRVAKAGAGYLTLTNTGTEPDALLAVEAELPQVMLHRSETTDGVTSMRHVDRLEIAPGETVTFAPGGLHVMFMGLDGGLAAGDTVPAVLVFERAGRVEVTFNVEARDGDAPAEDHSGH</sequence>
<keyword evidence="1" id="KW-0732">Signal</keyword>
<dbReference type="SUPFAM" id="SSF110087">
    <property type="entry name" value="DR1885-like metal-binding protein"/>
    <property type="match status" value="1"/>
</dbReference>
<dbReference type="InterPro" id="IPR058248">
    <property type="entry name" value="Lxx211020-like"/>
</dbReference>
<dbReference type="PATRIC" id="fig|1449351.3.peg.459"/>
<protein>
    <recommendedName>
        <fullName evidence="4">Copper(I)-binding protein</fullName>
    </recommendedName>
</protein>